<dbReference type="AlphaFoldDB" id="A0A3M0A9K1"/>
<dbReference type="Gene3D" id="1.10.150.280">
    <property type="entry name" value="AF1531-like domain"/>
    <property type="match status" value="1"/>
</dbReference>
<dbReference type="PANTHER" id="PTHR21180">
    <property type="entry name" value="ENDONUCLEASE/EXONUCLEASE/PHOSPHATASE FAMILY DOMAIN-CONTAINING PROTEIN 1"/>
    <property type="match status" value="1"/>
</dbReference>
<dbReference type="OrthoDB" id="7510573at2"/>
<reference evidence="2 3" key="1">
    <citation type="submission" date="2018-10" db="EMBL/GenBank/DDBJ databases">
        <title>Genomic Encyclopedia of Type Strains, Phase IV (KMG-IV): sequencing the most valuable type-strain genomes for metagenomic binning, comparative biology and taxonomic classification.</title>
        <authorList>
            <person name="Goeker M."/>
        </authorList>
    </citation>
    <scope>NUCLEOTIDE SEQUENCE [LARGE SCALE GENOMIC DNA]</scope>
    <source>
        <strain evidence="2 3">DSM 25080</strain>
    </source>
</reference>
<dbReference type="Pfam" id="PF12836">
    <property type="entry name" value="HHH_3"/>
    <property type="match status" value="1"/>
</dbReference>
<sequence length="100" mass="11065">MIRCLSFALFLVLNLSFSQFTFAQIEGEGRVPEVLVVNINEAGAEEIAAKLVGVGLVKARAIIKYRDEFGPYEHVEQLSEVVGIGPKTLEENKDRIKLTS</sequence>
<dbReference type="PANTHER" id="PTHR21180:SF32">
    <property type="entry name" value="ENDONUCLEASE_EXONUCLEASE_PHOSPHATASE FAMILY DOMAIN-CONTAINING PROTEIN 1"/>
    <property type="match status" value="1"/>
</dbReference>
<dbReference type="Proteomes" id="UP000267187">
    <property type="component" value="Unassembled WGS sequence"/>
</dbReference>
<dbReference type="EMBL" id="REFJ01000002">
    <property type="protein sequence ID" value="RMA81207.1"/>
    <property type="molecule type" value="Genomic_DNA"/>
</dbReference>
<evidence type="ECO:0000313" key="2">
    <source>
        <dbReference type="EMBL" id="RMA81207.1"/>
    </source>
</evidence>
<comment type="caution">
    <text evidence="2">The sequence shown here is derived from an EMBL/GenBank/DDBJ whole genome shotgun (WGS) entry which is preliminary data.</text>
</comment>
<dbReference type="NCBIfam" id="TIGR00426">
    <property type="entry name" value="competence protein ComEA helix-hairpin-helix repeat region"/>
    <property type="match status" value="1"/>
</dbReference>
<accession>A0A3M0A9K1</accession>
<keyword evidence="1" id="KW-0732">Signal</keyword>
<gene>
    <name evidence="2" type="ORF">DFR27_1008</name>
</gene>
<dbReference type="GO" id="GO:0015627">
    <property type="term" value="C:type II protein secretion system complex"/>
    <property type="evidence" value="ECO:0007669"/>
    <property type="project" value="TreeGrafter"/>
</dbReference>
<evidence type="ECO:0000256" key="1">
    <source>
        <dbReference type="SAM" id="SignalP"/>
    </source>
</evidence>
<protein>
    <submittedName>
        <fullName evidence="2">Competence protein ComEA</fullName>
    </submittedName>
</protein>
<dbReference type="InterPro" id="IPR004509">
    <property type="entry name" value="Competence_ComEA_HhH"/>
</dbReference>
<dbReference type="GO" id="GO:0015628">
    <property type="term" value="P:protein secretion by the type II secretion system"/>
    <property type="evidence" value="ECO:0007669"/>
    <property type="project" value="TreeGrafter"/>
</dbReference>
<dbReference type="SUPFAM" id="SSF47781">
    <property type="entry name" value="RuvA domain 2-like"/>
    <property type="match status" value="1"/>
</dbReference>
<proteinExistence type="predicted"/>
<keyword evidence="3" id="KW-1185">Reference proteome</keyword>
<dbReference type="InterPro" id="IPR051675">
    <property type="entry name" value="Endo/Exo/Phosphatase_dom_1"/>
</dbReference>
<name>A0A3M0A9K1_9GAMM</name>
<dbReference type="InterPro" id="IPR010994">
    <property type="entry name" value="RuvA_2-like"/>
</dbReference>
<feature type="chain" id="PRO_5018052486" evidence="1">
    <location>
        <begin position="24"/>
        <end position="100"/>
    </location>
</feature>
<dbReference type="RefSeq" id="WP_121876357.1">
    <property type="nucleotide sequence ID" value="NZ_REFJ01000002.1"/>
</dbReference>
<feature type="signal peptide" evidence="1">
    <location>
        <begin position="1"/>
        <end position="23"/>
    </location>
</feature>
<evidence type="ECO:0000313" key="3">
    <source>
        <dbReference type="Proteomes" id="UP000267187"/>
    </source>
</evidence>
<organism evidence="2 3">
    <name type="scientific">Umboniibacter marinipuniceus</name>
    <dbReference type="NCBI Taxonomy" id="569599"/>
    <lineage>
        <taxon>Bacteria</taxon>
        <taxon>Pseudomonadati</taxon>
        <taxon>Pseudomonadota</taxon>
        <taxon>Gammaproteobacteria</taxon>
        <taxon>Cellvibrionales</taxon>
        <taxon>Cellvibrionaceae</taxon>
        <taxon>Umboniibacter</taxon>
    </lineage>
</organism>